<keyword evidence="1" id="KW-0808">Transferase</keyword>
<sequence length="313" mass="34735">MRLAGTPIVRDFQEGDAESISKLFRIIYGERYVYPEVYLPAMIRHYNQQRRWHTLVATLNGRIVGQASLVWDNAGFDHPELAMMVVHPHYRGAGVATSLGRALCHYAREQGVAALTIKMVSTHTQTQQLACRLGFYTTGLLLDYVDTPFDNQGRESIILGMLPLQPSPLPHGLIDAAAPAWLRQLSRQFGTGPSLPSRERTAPLHIASYGRRVDIRLSSAANQRLIDEVADLPSGCLIHLRIQITPALPSLLTRLHQAGYADMGIAPAADRQWYWLLQRGYTLGERTFRCPVAQALYNSINKSAILPASAADG</sequence>
<dbReference type="Gene3D" id="3.40.630.30">
    <property type="match status" value="1"/>
</dbReference>
<dbReference type="InterPro" id="IPR050832">
    <property type="entry name" value="Bact_Acetyltransf"/>
</dbReference>
<feature type="domain" description="N-acetyltransferase" evidence="3">
    <location>
        <begin position="7"/>
        <end position="164"/>
    </location>
</feature>
<organism evidence="4 5">
    <name type="scientific">Mixta hanseatica</name>
    <dbReference type="NCBI Taxonomy" id="2872648"/>
    <lineage>
        <taxon>Bacteria</taxon>
        <taxon>Pseudomonadati</taxon>
        <taxon>Pseudomonadota</taxon>
        <taxon>Gammaproteobacteria</taxon>
        <taxon>Enterobacterales</taxon>
        <taxon>Erwiniaceae</taxon>
        <taxon>Mixta</taxon>
    </lineage>
</organism>
<keyword evidence="2" id="KW-0012">Acyltransferase</keyword>
<dbReference type="Proteomes" id="UP001056635">
    <property type="component" value="Chromosome"/>
</dbReference>
<evidence type="ECO:0000256" key="1">
    <source>
        <dbReference type="ARBA" id="ARBA00022679"/>
    </source>
</evidence>
<reference evidence="4" key="1">
    <citation type="submission" date="2021-09" db="EMBL/GenBank/DDBJ databases">
        <title>First case of bloodstream infection caused by Mixta hanseatica sp. nov., a member of the Erwiniaceae family.</title>
        <authorList>
            <person name="Both A."/>
            <person name="Huang J."/>
            <person name="Wenzel P."/>
            <person name="Aepfelbacher M."/>
            <person name="Rohde H."/>
            <person name="Christner M."/>
            <person name="Hentschke M."/>
        </authorList>
    </citation>
    <scope>NUCLEOTIDE SEQUENCE</scope>
    <source>
        <strain evidence="4">X22927</strain>
    </source>
</reference>
<dbReference type="RefSeq" id="WP_249891805.1">
    <property type="nucleotide sequence ID" value="NZ_CP082904.1"/>
</dbReference>
<proteinExistence type="predicted"/>
<evidence type="ECO:0000259" key="3">
    <source>
        <dbReference type="PROSITE" id="PS51186"/>
    </source>
</evidence>
<accession>A0ABY4R8F6</accession>
<dbReference type="SUPFAM" id="SSF55729">
    <property type="entry name" value="Acyl-CoA N-acyltransferases (Nat)"/>
    <property type="match status" value="1"/>
</dbReference>
<keyword evidence="5" id="KW-1185">Reference proteome</keyword>
<protein>
    <submittedName>
        <fullName evidence="4">GNAT family N-acetyltransferase</fullName>
    </submittedName>
</protein>
<dbReference type="PROSITE" id="PS51186">
    <property type="entry name" value="GNAT"/>
    <property type="match status" value="1"/>
</dbReference>
<evidence type="ECO:0000313" key="5">
    <source>
        <dbReference type="Proteomes" id="UP001056635"/>
    </source>
</evidence>
<gene>
    <name evidence="4" type="ORF">K6958_14570</name>
</gene>
<dbReference type="EMBL" id="CP082904">
    <property type="protein sequence ID" value="UQY43111.1"/>
    <property type="molecule type" value="Genomic_DNA"/>
</dbReference>
<name>A0ABY4R8F6_9GAMM</name>
<dbReference type="InterPro" id="IPR000182">
    <property type="entry name" value="GNAT_dom"/>
</dbReference>
<evidence type="ECO:0000256" key="2">
    <source>
        <dbReference type="ARBA" id="ARBA00023315"/>
    </source>
</evidence>
<dbReference type="InterPro" id="IPR016181">
    <property type="entry name" value="Acyl_CoA_acyltransferase"/>
</dbReference>
<evidence type="ECO:0000313" key="4">
    <source>
        <dbReference type="EMBL" id="UQY43111.1"/>
    </source>
</evidence>
<dbReference type="CDD" id="cd04301">
    <property type="entry name" value="NAT_SF"/>
    <property type="match status" value="1"/>
</dbReference>
<dbReference type="Pfam" id="PF00583">
    <property type="entry name" value="Acetyltransf_1"/>
    <property type="match status" value="1"/>
</dbReference>
<dbReference type="PANTHER" id="PTHR43877">
    <property type="entry name" value="AMINOALKYLPHOSPHONATE N-ACETYLTRANSFERASE-RELATED-RELATED"/>
    <property type="match status" value="1"/>
</dbReference>